<dbReference type="Pfam" id="PF04954">
    <property type="entry name" value="SIP"/>
    <property type="match status" value="1"/>
</dbReference>
<keyword evidence="4" id="KW-1185">Reference proteome</keyword>
<dbReference type="InterPro" id="IPR007037">
    <property type="entry name" value="SIP_rossman_dom"/>
</dbReference>
<protein>
    <submittedName>
        <fullName evidence="3">Siderophore-interacting protein</fullName>
    </submittedName>
</protein>
<feature type="compositionally biased region" description="Low complexity" evidence="1">
    <location>
        <begin position="263"/>
        <end position="282"/>
    </location>
</feature>
<accession>A0ABP5X0Z0</accession>
<dbReference type="Gene3D" id="3.40.50.80">
    <property type="entry name" value="Nucleotide-binding domain of ferredoxin-NADP reductase (FNR) module"/>
    <property type="match status" value="1"/>
</dbReference>
<evidence type="ECO:0000259" key="2">
    <source>
        <dbReference type="PROSITE" id="PS51384"/>
    </source>
</evidence>
<dbReference type="InterPro" id="IPR017927">
    <property type="entry name" value="FAD-bd_FR_type"/>
</dbReference>
<proteinExistence type="predicted"/>
<dbReference type="EMBL" id="BAAASZ010000017">
    <property type="protein sequence ID" value="GAA2437886.1"/>
    <property type="molecule type" value="Genomic_DNA"/>
</dbReference>
<sequence>MVRKRYLSPRMVRVVLGGESLAGFPAGAYTDHYVKLLFPAEGVRYPEPFDLTAIRASLPRHQWPVTRTYTVRAWDPRACELTLDFAVHGDEGLAGPWAMRAEPGEEVLFLGPGGAYRPDPEADWHLLVADESALPAVAASLEAMPDGALVHAFVEVAGPEEELALSLPPTADLRWLHRGAARIGDRLVEAVRALDFPPGDVQAFVHGEAGWVKELRRHLRVERGVPRERLSVSGYWRLGHDEDGWQASKREWNARVEAEQEGAPEASGVSVPAVPSGSAAER</sequence>
<dbReference type="InterPro" id="IPR039374">
    <property type="entry name" value="SIP_fam"/>
</dbReference>
<name>A0ABP5X0Z0_9ACTN</name>
<dbReference type="CDD" id="cd06193">
    <property type="entry name" value="siderophore_interacting"/>
    <property type="match status" value="1"/>
</dbReference>
<dbReference type="InterPro" id="IPR017938">
    <property type="entry name" value="Riboflavin_synthase-like_b-brl"/>
</dbReference>
<organism evidence="3 4">
    <name type="scientific">Streptomyces macrosporus</name>
    <dbReference type="NCBI Taxonomy" id="44032"/>
    <lineage>
        <taxon>Bacteria</taxon>
        <taxon>Bacillati</taxon>
        <taxon>Actinomycetota</taxon>
        <taxon>Actinomycetes</taxon>
        <taxon>Kitasatosporales</taxon>
        <taxon>Streptomycetaceae</taxon>
        <taxon>Streptomyces</taxon>
    </lineage>
</organism>
<dbReference type="PANTHER" id="PTHR30157:SF0">
    <property type="entry name" value="NADPH-DEPENDENT FERRIC-CHELATE REDUCTASE"/>
    <property type="match status" value="1"/>
</dbReference>
<dbReference type="Proteomes" id="UP001501638">
    <property type="component" value="Unassembled WGS sequence"/>
</dbReference>
<dbReference type="InterPro" id="IPR013113">
    <property type="entry name" value="SIP_FAD-bd"/>
</dbReference>
<dbReference type="PROSITE" id="PS51384">
    <property type="entry name" value="FAD_FR"/>
    <property type="match status" value="1"/>
</dbReference>
<dbReference type="PANTHER" id="PTHR30157">
    <property type="entry name" value="FERRIC REDUCTASE, NADPH-DEPENDENT"/>
    <property type="match status" value="1"/>
</dbReference>
<evidence type="ECO:0000256" key="1">
    <source>
        <dbReference type="SAM" id="MobiDB-lite"/>
    </source>
</evidence>
<dbReference type="Pfam" id="PF08021">
    <property type="entry name" value="FAD_binding_9"/>
    <property type="match status" value="1"/>
</dbReference>
<reference evidence="4" key="1">
    <citation type="journal article" date="2019" name="Int. J. Syst. Evol. Microbiol.">
        <title>The Global Catalogue of Microorganisms (GCM) 10K type strain sequencing project: providing services to taxonomists for standard genome sequencing and annotation.</title>
        <authorList>
            <consortium name="The Broad Institute Genomics Platform"/>
            <consortium name="The Broad Institute Genome Sequencing Center for Infectious Disease"/>
            <person name="Wu L."/>
            <person name="Ma J."/>
        </authorList>
    </citation>
    <scope>NUCLEOTIDE SEQUENCE [LARGE SCALE GENOMIC DNA]</scope>
    <source>
        <strain evidence="4">JCM 6305</strain>
    </source>
</reference>
<dbReference type="SUPFAM" id="SSF63380">
    <property type="entry name" value="Riboflavin synthase domain-like"/>
    <property type="match status" value="1"/>
</dbReference>
<feature type="region of interest" description="Disordered" evidence="1">
    <location>
        <begin position="254"/>
        <end position="282"/>
    </location>
</feature>
<gene>
    <name evidence="3" type="ORF">GCM10010405_21480</name>
</gene>
<feature type="domain" description="FAD-binding FR-type" evidence="2">
    <location>
        <begin position="1"/>
        <end position="119"/>
    </location>
</feature>
<dbReference type="InterPro" id="IPR039261">
    <property type="entry name" value="FNR_nucleotide-bd"/>
</dbReference>
<dbReference type="Gene3D" id="2.40.30.10">
    <property type="entry name" value="Translation factors"/>
    <property type="match status" value="1"/>
</dbReference>
<evidence type="ECO:0000313" key="4">
    <source>
        <dbReference type="Proteomes" id="UP001501638"/>
    </source>
</evidence>
<evidence type="ECO:0000313" key="3">
    <source>
        <dbReference type="EMBL" id="GAA2437886.1"/>
    </source>
</evidence>
<comment type="caution">
    <text evidence="3">The sequence shown here is derived from an EMBL/GenBank/DDBJ whole genome shotgun (WGS) entry which is preliminary data.</text>
</comment>